<organism evidence="1 2">
    <name type="scientific">Shinella kummerowiae</name>
    <dbReference type="NCBI Taxonomy" id="417745"/>
    <lineage>
        <taxon>Bacteria</taxon>
        <taxon>Pseudomonadati</taxon>
        <taxon>Pseudomonadota</taxon>
        <taxon>Alphaproteobacteria</taxon>
        <taxon>Hyphomicrobiales</taxon>
        <taxon>Rhizobiaceae</taxon>
        <taxon>Shinella</taxon>
    </lineage>
</organism>
<dbReference type="InterPro" id="IPR007357">
    <property type="entry name" value="PhrB-like"/>
</dbReference>
<dbReference type="EMBL" id="WUMK01000016">
    <property type="protein sequence ID" value="MXN49153.1"/>
    <property type="molecule type" value="Genomic_DNA"/>
</dbReference>
<dbReference type="Pfam" id="PF04244">
    <property type="entry name" value="DPRP"/>
    <property type="match status" value="1"/>
</dbReference>
<dbReference type="Gene3D" id="1.10.579.10">
    <property type="entry name" value="DNA Cyclobutane Dipyrimidine Photolyase, subunit A, domain 3"/>
    <property type="match status" value="1"/>
</dbReference>
<dbReference type="Gene3D" id="1.25.40.80">
    <property type="match status" value="1"/>
</dbReference>
<dbReference type="InterPro" id="IPR052551">
    <property type="entry name" value="UV-DNA_repair_photolyase"/>
</dbReference>
<gene>
    <name evidence="1" type="ORF">GR138_28540</name>
</gene>
<protein>
    <submittedName>
        <fullName evidence="1">Cryptochrome/photolyase family protein</fullName>
    </submittedName>
</protein>
<dbReference type="InterPro" id="IPR036134">
    <property type="entry name" value="Crypto/Photolyase_FAD-like_sf"/>
</dbReference>
<evidence type="ECO:0000313" key="2">
    <source>
        <dbReference type="Proteomes" id="UP000435802"/>
    </source>
</evidence>
<accession>A0A6N8SL73</accession>
<comment type="caution">
    <text evidence="1">The sequence shown here is derived from an EMBL/GenBank/DDBJ whole genome shotgun (WGS) entry which is preliminary data.</text>
</comment>
<dbReference type="PANTHER" id="PTHR38657">
    <property type="entry name" value="SLR1343 PROTEIN"/>
    <property type="match status" value="1"/>
</dbReference>
<proteinExistence type="predicted"/>
<sequence>MSTVRNLIFILGDQLTWSLSSLEAADPGRDIILMCEVIEEATYAHHHKLKMALIFSAMRHFAIELREKGFDVRYVHLDDVDNTGSFTGELARTVAAISPKRIIVTEASEWRVLQAMKPWKSAFGLPVEIRPDTRFLVSKQDFQTWTQSRRALTMEYFYRDMRRRTGLLMNGKDPEGGRWNFDADNRKPAQADLFRPTHPRFPPDAVTRDVLDLVERRFPRNMGSTAQFSFAVTRSDAQKAADAFVRDFLPDFGKTQDAMLKEEPFLNHALLSFYINIGLLDPLEICRMGERAYREGHAPLNSVEGFIRQIIGWREYIRGIYWLKMPGYEKSNIFEAKRPLPDFFWTGETDMACVSSVITQTIKHAYAHHIQRLMVVGNFSMLAGLDPYAVHEWYLAVYADAFEWVELPNVIGMSQFADGGFMSSKPYAASGAYIARMSNYCGGCRYDVSKKSGKDACPFNALYWDFIVRNADSLSKNHRLAQIYSSWGRMSLEKRKAYRNSASKFLQKLDDGERV</sequence>
<dbReference type="InterPro" id="IPR014729">
    <property type="entry name" value="Rossmann-like_a/b/a_fold"/>
</dbReference>
<dbReference type="GO" id="GO:0016829">
    <property type="term" value="F:lyase activity"/>
    <property type="evidence" value="ECO:0007669"/>
    <property type="project" value="UniProtKB-KW"/>
</dbReference>
<reference evidence="1 2" key="1">
    <citation type="submission" date="2019-12" db="EMBL/GenBank/DDBJ databases">
        <title>Shinella kummerowiae sp. nov., a symbiotic bacterium isolated from root nodules of the herbal legume Kummerowia stipulacea.</title>
        <authorList>
            <person name="Gao J."/>
        </authorList>
    </citation>
    <scope>NUCLEOTIDE SEQUENCE [LARGE SCALE GENOMIC DNA]</scope>
    <source>
        <strain evidence="1 2">CCBAU 25048</strain>
    </source>
</reference>
<dbReference type="OrthoDB" id="5288100at2"/>
<name>A0A6N8SL73_9HYPH</name>
<dbReference type="Gene3D" id="1.10.10.1710">
    <property type="entry name" value="Deoxyribodipyrimidine photolyase-related"/>
    <property type="match status" value="1"/>
</dbReference>
<evidence type="ECO:0000313" key="1">
    <source>
        <dbReference type="EMBL" id="MXN49153.1"/>
    </source>
</evidence>
<dbReference type="AlphaFoldDB" id="A0A6N8SL73"/>
<dbReference type="PANTHER" id="PTHR38657:SF1">
    <property type="entry name" value="SLR1343 PROTEIN"/>
    <property type="match status" value="1"/>
</dbReference>
<dbReference type="RefSeq" id="WP_160862632.1">
    <property type="nucleotide sequence ID" value="NZ_JAODWE010000020.1"/>
</dbReference>
<dbReference type="SUPFAM" id="SSF48173">
    <property type="entry name" value="Cryptochrome/photolyase FAD-binding domain"/>
    <property type="match status" value="1"/>
</dbReference>
<dbReference type="Proteomes" id="UP000435802">
    <property type="component" value="Unassembled WGS sequence"/>
</dbReference>
<keyword evidence="2" id="KW-1185">Reference proteome</keyword>
<dbReference type="Gene3D" id="3.40.50.620">
    <property type="entry name" value="HUPs"/>
    <property type="match status" value="1"/>
</dbReference>
<keyword evidence="1" id="KW-0456">Lyase</keyword>